<dbReference type="Proteomes" id="UP000277582">
    <property type="component" value="Unassembled WGS sequence"/>
</dbReference>
<accession>A0A429GJE3</accession>
<dbReference type="SUPFAM" id="SSF56300">
    <property type="entry name" value="Metallo-dependent phosphatases"/>
    <property type="match status" value="1"/>
</dbReference>
<sequence length="358" mass="40866">MDRWNAVVGFLEMEEQEGRYRYRSSLEGAASRITPSLYFLTKDKEVIKMTRILFVTDVHGSEYVFRKFINALPIYKADVGILLGDLSGKLLVPIVKNPDGTYISTFFGGTYKFKEKDLEDMKKRISIAGYYPICVSKEELDKIESNPELKDRIFVENIKKRLESWIKLAEERLRDKNIKLFISAGNDDPWEIEDVLNSSDFVINAGMKKVYIDEYHEMITVPHSNPTPWNTPREVPEEKLEEIIESLVKDIKDMERAIFNFHVPPYDSGLDLAPKLSRDLTPSVSEMIPVGSKAVRKAIEKYQPLMGLHGHIHESKGVCNIGRTVCFNPGSEYGEGILKGVLIDLEKDRVKGYSFVSG</sequence>
<keyword evidence="2" id="KW-1185">Reference proteome</keyword>
<protein>
    <submittedName>
        <fullName evidence="1">Metallophosphoesterase</fullName>
    </submittedName>
</protein>
<gene>
    <name evidence="1" type="ORF">D6D85_08895</name>
</gene>
<evidence type="ECO:0000313" key="1">
    <source>
        <dbReference type="EMBL" id="RSN74022.1"/>
    </source>
</evidence>
<dbReference type="EMBL" id="RCOS01000102">
    <property type="protein sequence ID" value="RSN74022.1"/>
    <property type="molecule type" value="Genomic_DNA"/>
</dbReference>
<dbReference type="PANTHER" id="PTHR37523">
    <property type="entry name" value="METALLOPHOSPHOESTERASE"/>
    <property type="match status" value="1"/>
</dbReference>
<dbReference type="Gene3D" id="3.60.21.10">
    <property type="match status" value="1"/>
</dbReference>
<proteinExistence type="predicted"/>
<dbReference type="PANTHER" id="PTHR37523:SF1">
    <property type="entry name" value="CALCINEURIN-LIKE PHOSPHOESTERASE DOMAIN-CONTAINING PROTEIN"/>
    <property type="match status" value="1"/>
</dbReference>
<dbReference type="AlphaFoldDB" id="A0A429GJE3"/>
<evidence type="ECO:0000313" key="2">
    <source>
        <dbReference type="Proteomes" id="UP000277582"/>
    </source>
</evidence>
<comment type="caution">
    <text evidence="1">The sequence shown here is derived from an EMBL/GenBank/DDBJ whole genome shotgun (WGS) entry which is preliminary data.</text>
</comment>
<name>A0A429GJE3_9CREN</name>
<dbReference type="InterPro" id="IPR029052">
    <property type="entry name" value="Metallo-depent_PP-like"/>
</dbReference>
<organism evidence="1 2">
    <name type="scientific">Candidatus Methanodesulfokora washburnensis</name>
    <dbReference type="NCBI Taxonomy" id="2478471"/>
    <lineage>
        <taxon>Archaea</taxon>
        <taxon>Thermoproteota</taxon>
        <taxon>Candidatus Korarchaeia</taxon>
        <taxon>Candidatus Korarchaeia incertae sedis</taxon>
        <taxon>Candidatus Methanodesulfokora</taxon>
    </lineage>
</organism>
<reference evidence="1 2" key="1">
    <citation type="submission" date="2018-10" db="EMBL/GenBank/DDBJ databases">
        <title>Co-occurring genomic capacity for anaerobic methane metabolism and dissimilatory sulfite reduction discovered in the Korarchaeota.</title>
        <authorList>
            <person name="Mckay L.J."/>
            <person name="Dlakic M."/>
            <person name="Fields M.W."/>
            <person name="Delmont T.O."/>
            <person name="Eren A.M."/>
            <person name="Jay Z.J."/>
            <person name="Klingelsmith K.B."/>
            <person name="Rusch D.B."/>
            <person name="Inskeep W.P."/>
        </authorList>
    </citation>
    <scope>NUCLEOTIDE SEQUENCE [LARGE SCALE GENOMIC DNA]</scope>
    <source>
        <strain evidence="1 2">MDKW</strain>
    </source>
</reference>